<keyword evidence="8" id="KW-0479">Metal-binding</keyword>
<keyword evidence="15" id="KW-0411">Iron-sulfur</keyword>
<dbReference type="GO" id="GO:0046872">
    <property type="term" value="F:metal ion binding"/>
    <property type="evidence" value="ECO:0007669"/>
    <property type="project" value="UniProtKB-KW"/>
</dbReference>
<feature type="region of interest" description="Disordered" evidence="28">
    <location>
        <begin position="1186"/>
        <end position="1216"/>
    </location>
</feature>
<evidence type="ECO:0000256" key="18">
    <source>
        <dbReference type="ARBA" id="ARBA00023242"/>
    </source>
</evidence>
<evidence type="ECO:0000256" key="1">
    <source>
        <dbReference type="ARBA" id="ARBA00001966"/>
    </source>
</evidence>
<dbReference type="Pfam" id="PF13307">
    <property type="entry name" value="Helicase_C_2"/>
    <property type="match status" value="1"/>
</dbReference>
<evidence type="ECO:0000256" key="7">
    <source>
        <dbReference type="ARBA" id="ARBA00017386"/>
    </source>
</evidence>
<dbReference type="CDD" id="cd18788">
    <property type="entry name" value="SF2_C_XPD"/>
    <property type="match status" value="1"/>
</dbReference>
<evidence type="ECO:0000256" key="9">
    <source>
        <dbReference type="ARBA" id="ARBA00022741"/>
    </source>
</evidence>
<evidence type="ECO:0000256" key="19">
    <source>
        <dbReference type="ARBA" id="ARBA00023306"/>
    </source>
</evidence>
<dbReference type="GO" id="GO:0003677">
    <property type="term" value="F:DNA binding"/>
    <property type="evidence" value="ECO:0007669"/>
    <property type="project" value="UniProtKB-KW"/>
</dbReference>
<keyword evidence="18" id="KW-0539">Nucleus</keyword>
<dbReference type="SUPFAM" id="SSF52540">
    <property type="entry name" value="P-loop containing nucleoside triphosphate hydrolases"/>
    <property type="match status" value="1"/>
</dbReference>
<dbReference type="InterPro" id="IPR002717">
    <property type="entry name" value="HAT_MYST-type"/>
</dbReference>
<proteinExistence type="inferred from homology"/>
<dbReference type="InterPro" id="IPR014013">
    <property type="entry name" value="Helic_SF1/SF2_ATP-bd_DinG/Rad3"/>
</dbReference>
<name>A0A364NBG2_STELY</name>
<protein>
    <recommendedName>
        <fullName evidence="7">ATP-dependent DNA helicase CHL1</fullName>
        <ecNumber evidence="5">2.3.1.48</ecNumber>
        <ecNumber evidence="21">5.6.2.3</ecNumber>
    </recommendedName>
    <alternativeName>
        <fullName evidence="6">ATP-dependent DNA helicase chl1</fullName>
    </alternativeName>
    <alternativeName>
        <fullName evidence="20">Chromosome loss protein 1</fullName>
    </alternativeName>
    <alternativeName>
        <fullName evidence="22 23">DNA 5'-3' helicase CHL1</fullName>
    </alternativeName>
</protein>
<dbReference type="SUPFAM" id="SSF69618">
    <property type="entry name" value="HemD-like"/>
    <property type="match status" value="1"/>
</dbReference>
<dbReference type="Pfam" id="PF02602">
    <property type="entry name" value="HEM4"/>
    <property type="match status" value="1"/>
</dbReference>
<keyword evidence="32" id="KW-1185">Reference proteome</keyword>
<comment type="cofactor">
    <cofactor evidence="1">
        <name>[4Fe-4S] cluster</name>
        <dbReference type="ChEBI" id="CHEBI:49883"/>
    </cofactor>
</comment>
<dbReference type="InterPro" id="IPR003754">
    <property type="entry name" value="4pyrrol_synth_uPrphyn_synth"/>
</dbReference>
<keyword evidence="14" id="KW-0408">Iron</keyword>
<dbReference type="GO" id="GO:0006355">
    <property type="term" value="P:regulation of DNA-templated transcription"/>
    <property type="evidence" value="ECO:0007669"/>
    <property type="project" value="InterPro"/>
</dbReference>
<dbReference type="Pfam" id="PF17772">
    <property type="entry name" value="zf-MYST"/>
    <property type="match status" value="1"/>
</dbReference>
<evidence type="ECO:0000256" key="2">
    <source>
        <dbReference type="ARBA" id="ARBA00004123"/>
    </source>
</evidence>
<dbReference type="GO" id="GO:0043139">
    <property type="term" value="F:5'-3' DNA helicase activity"/>
    <property type="evidence" value="ECO:0007669"/>
    <property type="project" value="UniProtKB-EC"/>
</dbReference>
<evidence type="ECO:0000256" key="20">
    <source>
        <dbReference type="ARBA" id="ARBA00029709"/>
    </source>
</evidence>
<dbReference type="SMART" id="SM00488">
    <property type="entry name" value="DEXDc2"/>
    <property type="match status" value="1"/>
</dbReference>
<keyword evidence="10 31" id="KW-0378">Hydrolase</keyword>
<dbReference type="InterPro" id="IPR016181">
    <property type="entry name" value="Acyl_CoA_acyltransferase"/>
</dbReference>
<feature type="compositionally biased region" description="Polar residues" evidence="28">
    <location>
        <begin position="310"/>
        <end position="330"/>
    </location>
</feature>
<dbReference type="PROSITE" id="PS00690">
    <property type="entry name" value="DEAH_ATP_HELICASE"/>
    <property type="match status" value="1"/>
</dbReference>
<evidence type="ECO:0000256" key="28">
    <source>
        <dbReference type="SAM" id="MobiDB-lite"/>
    </source>
</evidence>
<sequence>MAEQSRGRVPVLLLKTKSVPTDTYEELFLAFDSGRYAPAFVPVLEHRFKRDALREVRRHVTSRGLVPKAQQGLATYGALIFTSQRAVEAFTEVVEEIRNEGTHDIDHLLPESLPLYVVGPATARGLRALGLKCPILGEETGNGEALAGFILRHYNAMYPDTANPPILFMVGDKRRDIIPKTLQSEELEPSTRAKVDEVVIYETGEMQSFKENFSTIWRNNVEKGSKRQWVVVFSPTGCQAMLESLDLLDAATGRAKAAPEQRDILIVTIGPTTRDYLIQEFGFTPHVCAGKPSPEGIAEGIKAFIEKQGTRSSARNADDNSSPTRSSDAATGTKRKPEVEPSPKRETKATKKQTTIEETMEPTKEEDSEMKDASDDGKDAKQKNEPEEKVDEDLVDASDAKALPTGDEVKPSTAEDQNEDEGDEVAKVKPDTTTQDEQAEDCGNTEKQSGANGEGAIEESSQREKQVPSNILEKGVIYFFTRNRVGIEESESVGDLQRTFFVLRPMPAGAKLGDGALADDNNNRLFALPKKVFPKSHNDRFMAFVEKANTTVKELKESFFSADEYSTKTQGTRRTEPVAPVAEGVYAITRTEDRTCHLVYSTTIPSELGEVQEDLGIKNQGSFIISVKNPERSGPAQAQLPQKPDFPKEFIDEFRGLAWVEARPKYLDYEYCQILLIGEKMEAGVEPTTKDQKHDKDTPQEELEKLEHEDELRVEHLHGDDSVYDDLKISKKEYPQVPTTCRVTLRKLGMGLKLTGPRHPTATCETSPPRVVTTPMAPDVASMTSTPTTPALKNSQKPPSGPNVLEVVFGSLLIKPWYPSFYPEELVGRRVERLYVCQWCFKYSKELVGFLGHLKACPLRNTPPPGVNVYKKDNYSLYEIDGEKNKMYAQNLSLFAKLFLDTKSVFYDVTTFLYYLLVAHDPSPDIPNTNFGEDTASSGVGAQGQVVGFFSKEKMSWDNNNLACILVFPPWQKQGLGQLLMGASYEMSKREDRLGGPEKPLSDLGRIAYDHYWSQTLARTLLSCPSKKTLTVQDLREKTYIVPEDIIATLQMMDVLEQKKKGGADAVINKAKVRAWADAHKDFHHPYTPYDIQNEFMSAVYNCLENGKVGIFESPTGTGKSLSLICGSLTWLRDQKRRTFEEGFLGDAANSEEPSWIVEHAQKQRKQEALRRKQELNDRIAKIKAKEKRAKERYESGEPNYKRQKVTPGATTDDGETQFVLDDYESDKESHKRARADAFDESGLSAETQALMASLGYDGNASKDEDGETPDETKIFFCSRTHSQLTQFSSELSRVKMPPAIAPDNAAESGGVEALVEDVKHLTLGSRKNLCINNKVNKLGSATAINERCLELQQNTSTDSRCPHMPNKESEPLINDFRDHALAKIRDIEDLGKLGKNLGVCPYYASRPTTKYCEIVTLPYPLLLQRTAREALGLSLKNHVVIIDEAHNLMDAIAGIYSVSVTLDQVQQARAQLTSYLQKFRNKLKGKNRVYVAQTVRILDSIIAYLQSIDANPKTNDGLVDMVSIMSGKGVDQINIFKLNTYLQESRLARKVDGYTAYSEQTVNGVVNGSTKQAPKKGPRHNVPVLMHVQAFLLSLMNPSAEGRFFYSKEDGVGTTLRYMLLDPTFHFKDIVEEARAVVLAGGTMSPMSDYEQHLLSYLEPSTITTLSCGHVIPPSNLLAAPVVRATSGAEFDFTFENRNKDKTMVDLGVAILAFVRNIPDGVVVFFPSYSYLDACIAAWKRLKPSQSNASFWEVFGQNKPVFLEQRSQQGSESSSTNKEAAVDSVLTAYSTAIASGKGRGALLFAVIGGTLSEGINFSDALGRGVVVVGLPFPNAQSAEWKAKMQYISAKEAKNGGDGKAAAREFYENACMRSVNQCVGRAIRHKCDYAAILMLDRRYGSKRIQDKLPKWIRGSLTAGLGTRDVEGRLKGFFADKD</sequence>
<dbReference type="Gene3D" id="3.30.60.60">
    <property type="entry name" value="N-acetyl transferase-like"/>
    <property type="match status" value="1"/>
</dbReference>
<dbReference type="PROSITE" id="PS51726">
    <property type="entry name" value="MYST_HAT"/>
    <property type="match status" value="1"/>
</dbReference>
<comment type="similarity">
    <text evidence="3">Belongs to the DEAD box helicase family. DEAH subfamily. DDX11/CHL1 sub-subfamily.</text>
</comment>
<keyword evidence="19" id="KW-0131">Cell cycle</keyword>
<dbReference type="GO" id="GO:0005634">
    <property type="term" value="C:nucleus"/>
    <property type="evidence" value="ECO:0007669"/>
    <property type="project" value="UniProtKB-SubCell"/>
</dbReference>
<dbReference type="CDD" id="cd06578">
    <property type="entry name" value="HemD"/>
    <property type="match status" value="1"/>
</dbReference>
<organism evidence="31 32">
    <name type="scientific">Stemphylium lycopersici</name>
    <name type="common">Tomato gray leaf spot disease fungus</name>
    <name type="synonym">Thyrospora lycopersici</name>
    <dbReference type="NCBI Taxonomy" id="183478"/>
    <lineage>
        <taxon>Eukaryota</taxon>
        <taxon>Fungi</taxon>
        <taxon>Dikarya</taxon>
        <taxon>Ascomycota</taxon>
        <taxon>Pezizomycotina</taxon>
        <taxon>Dothideomycetes</taxon>
        <taxon>Pleosporomycetidae</taxon>
        <taxon>Pleosporales</taxon>
        <taxon>Pleosporineae</taxon>
        <taxon>Pleosporaceae</taxon>
        <taxon>Stemphylium</taxon>
    </lineage>
</organism>
<dbReference type="InterPro" id="IPR045028">
    <property type="entry name" value="DinG/Rad3-like"/>
</dbReference>
<comment type="catalytic activity">
    <reaction evidence="26">
        <text>ATP + H2O = ADP + phosphate + H(+)</text>
        <dbReference type="Rhea" id="RHEA:13065"/>
        <dbReference type="ChEBI" id="CHEBI:15377"/>
        <dbReference type="ChEBI" id="CHEBI:15378"/>
        <dbReference type="ChEBI" id="CHEBI:30616"/>
        <dbReference type="ChEBI" id="CHEBI:43474"/>
        <dbReference type="ChEBI" id="CHEBI:456216"/>
        <dbReference type="EC" id="5.6.2.3"/>
    </reaction>
</comment>
<dbReference type="PANTHER" id="PTHR11472">
    <property type="entry name" value="DNA REPAIR DEAD HELICASE RAD3/XP-D SUBFAMILY MEMBER"/>
    <property type="match status" value="1"/>
</dbReference>
<evidence type="ECO:0000256" key="4">
    <source>
        <dbReference type="ARBA" id="ARBA00010107"/>
    </source>
</evidence>
<evidence type="ECO:0000313" key="31">
    <source>
        <dbReference type="EMBL" id="RAR14570.1"/>
    </source>
</evidence>
<evidence type="ECO:0000256" key="10">
    <source>
        <dbReference type="ARBA" id="ARBA00022801"/>
    </source>
</evidence>
<dbReference type="SMART" id="SM00491">
    <property type="entry name" value="HELICc2"/>
    <property type="match status" value="1"/>
</dbReference>
<evidence type="ECO:0000256" key="11">
    <source>
        <dbReference type="ARBA" id="ARBA00022806"/>
    </source>
</evidence>
<feature type="region of interest" description="Disordered" evidence="28">
    <location>
        <begin position="685"/>
        <end position="704"/>
    </location>
</feature>
<dbReference type="InterPro" id="IPR040706">
    <property type="entry name" value="Zf-MYST"/>
</dbReference>
<keyword evidence="13" id="KW-0007">Acetylation</keyword>
<dbReference type="GO" id="GO:0034085">
    <property type="term" value="P:establishment of sister chromatid cohesion"/>
    <property type="evidence" value="ECO:0007669"/>
    <property type="project" value="TreeGrafter"/>
</dbReference>
<feature type="region of interest" description="Disordered" evidence="28">
    <location>
        <begin position="756"/>
        <end position="798"/>
    </location>
</feature>
<dbReference type="GO" id="GO:0005524">
    <property type="term" value="F:ATP binding"/>
    <property type="evidence" value="ECO:0007669"/>
    <property type="project" value="UniProtKB-KW"/>
</dbReference>
<dbReference type="InterPro" id="IPR006554">
    <property type="entry name" value="Helicase-like_DEXD_c2"/>
</dbReference>
<evidence type="ECO:0000256" key="5">
    <source>
        <dbReference type="ARBA" id="ARBA00013184"/>
    </source>
</evidence>
<keyword evidence="17" id="KW-0413">Isomerase</keyword>
<dbReference type="Gene3D" id="3.40.50.10090">
    <property type="match status" value="2"/>
</dbReference>
<evidence type="ECO:0000256" key="22">
    <source>
        <dbReference type="ARBA" id="ARBA00044998"/>
    </source>
</evidence>
<evidence type="ECO:0000256" key="3">
    <source>
        <dbReference type="ARBA" id="ARBA00008435"/>
    </source>
</evidence>
<dbReference type="UniPathway" id="UPA00251">
    <property type="reaction ID" value="UER00320"/>
</dbReference>
<keyword evidence="11 31" id="KW-0347">Helicase</keyword>
<dbReference type="PROSITE" id="PS51193">
    <property type="entry name" value="HELICASE_ATP_BIND_2"/>
    <property type="match status" value="1"/>
</dbReference>
<keyword evidence="12" id="KW-0067">ATP-binding</keyword>
<keyword evidence="31" id="KW-0808">Transferase</keyword>
<evidence type="ECO:0000256" key="8">
    <source>
        <dbReference type="ARBA" id="ARBA00022723"/>
    </source>
</evidence>
<dbReference type="InterPro" id="IPR027417">
    <property type="entry name" value="P-loop_NTPase"/>
</dbReference>
<dbReference type="Gene3D" id="3.40.630.30">
    <property type="match status" value="1"/>
</dbReference>
<dbReference type="GO" id="GO:0006974">
    <property type="term" value="P:DNA damage response"/>
    <property type="evidence" value="ECO:0007669"/>
    <property type="project" value="UniProtKB-ARBA"/>
</dbReference>
<dbReference type="NCBIfam" id="TIGR00604">
    <property type="entry name" value="rad3"/>
    <property type="match status" value="1"/>
</dbReference>
<evidence type="ECO:0000256" key="25">
    <source>
        <dbReference type="ARBA" id="ARBA00045805"/>
    </source>
</evidence>
<dbReference type="GO" id="GO:0016887">
    <property type="term" value="F:ATP hydrolysis activity"/>
    <property type="evidence" value="ECO:0007669"/>
    <property type="project" value="RHEA"/>
</dbReference>
<comment type="function">
    <text evidence="25">Catalytic component of the NuA4 histone acetyltransferase (HAT) complex which is involved in epigenetic transcriptional activation of selected genes principally by acetylation of nucleosomal histones H4, H3, H2B, H2A and H2A variant H2A.Z. Acetylates histone H4 to form H4K5ac, H4K8ac, H4K12ac and H4K16ac, histone H3 to form H3K14ac, and histone H2A to form H2AK4ac and H2AK7ac. The NuA4 complex is involved in the DNA damage response and is required for chromosome segregation. The NuA4 complex plays a direct role in repair of DNA double-strand breaks (DSBs) through homologous recombination. Recruitment to promoters depends on H3K4me. Also acetylates non-histone proteins. In addition to protein acetyltransferase, can use different acyl-CoA substrates, such as 2-hydroxyisobutanoyl-CoA (2-hydroxyisobutyryl-CoA) or (2E)-butenoyl-CoA (crotonyl-CoA), and is able to mediate protein 2-hydroxyisobutyrylation and crotonylation, respectively.</text>
</comment>
<comment type="subcellular location">
    <subcellularLocation>
        <location evidence="2">Nucleus</location>
    </subcellularLocation>
</comment>
<evidence type="ECO:0000256" key="26">
    <source>
        <dbReference type="ARBA" id="ARBA00048954"/>
    </source>
</evidence>
<dbReference type="Gene3D" id="3.40.50.300">
    <property type="entry name" value="P-loop containing nucleotide triphosphate hydrolases"/>
    <property type="match status" value="3"/>
</dbReference>
<comment type="function">
    <text evidence="24">ATP-dependent DNA helicase important for chromosome transmission and normal cell cycle progression in G(2)/M. May have a role in changing DNA topology to allow the loading of proteins involved in maintaining sister chromatid cohesion in the vicinity of the centromeres. Has a specific role in chromosome segregation during meiosis II.</text>
</comment>
<evidence type="ECO:0000256" key="27">
    <source>
        <dbReference type="PIRSR" id="PIRSR602717-51"/>
    </source>
</evidence>
<keyword evidence="31" id="KW-0012">Acyltransferase</keyword>
<evidence type="ECO:0000256" key="21">
    <source>
        <dbReference type="ARBA" id="ARBA00044969"/>
    </source>
</evidence>
<dbReference type="InterPro" id="IPR002464">
    <property type="entry name" value="DNA/RNA_helicase_DEAH_CS"/>
</dbReference>
<evidence type="ECO:0000256" key="14">
    <source>
        <dbReference type="ARBA" id="ARBA00023004"/>
    </source>
</evidence>
<dbReference type="Gene3D" id="1.10.10.10">
    <property type="entry name" value="Winged helix-like DNA-binding domain superfamily/Winged helix DNA-binding domain"/>
    <property type="match status" value="1"/>
</dbReference>
<dbReference type="EC" id="5.6.2.3" evidence="21"/>
<gene>
    <name evidence="31" type="ORF">DDE83_002144</name>
</gene>
<accession>A0A364NBG2</accession>
<feature type="compositionally biased region" description="Basic and acidic residues" evidence="28">
    <location>
        <begin position="361"/>
        <end position="387"/>
    </location>
</feature>
<feature type="region of interest" description="Disordered" evidence="28">
    <location>
        <begin position="307"/>
        <end position="468"/>
    </location>
</feature>
<evidence type="ECO:0000259" key="30">
    <source>
        <dbReference type="PROSITE" id="PS51726"/>
    </source>
</evidence>
<dbReference type="SUPFAM" id="SSF55729">
    <property type="entry name" value="Acyl-CoA N-acyltransferases (Nat)"/>
    <property type="match status" value="1"/>
</dbReference>
<dbReference type="STRING" id="183478.A0A364NBG2"/>
<dbReference type="EMBL" id="QGDH01000021">
    <property type="protein sequence ID" value="RAR14570.1"/>
    <property type="molecule type" value="Genomic_DNA"/>
</dbReference>
<evidence type="ECO:0000256" key="13">
    <source>
        <dbReference type="ARBA" id="ARBA00022990"/>
    </source>
</evidence>
<feature type="compositionally biased region" description="Basic and acidic residues" evidence="28">
    <location>
        <begin position="335"/>
        <end position="349"/>
    </location>
</feature>
<dbReference type="InterPro" id="IPR036108">
    <property type="entry name" value="4pyrrol_syn_uPrphyn_synt_sf"/>
</dbReference>
<evidence type="ECO:0000313" key="32">
    <source>
        <dbReference type="Proteomes" id="UP000249619"/>
    </source>
</evidence>
<dbReference type="FunFam" id="3.40.50.300:FF:002774">
    <property type="entry name" value="ATP-dependent DNA helicase chl1"/>
    <property type="match status" value="1"/>
</dbReference>
<dbReference type="GO" id="GO:0006139">
    <property type="term" value="P:nucleobase-containing compound metabolic process"/>
    <property type="evidence" value="ECO:0007669"/>
    <property type="project" value="InterPro"/>
</dbReference>
<feature type="domain" description="Helicase ATP-binding" evidence="29">
    <location>
        <begin position="1079"/>
        <end position="1494"/>
    </location>
</feature>
<evidence type="ECO:0000256" key="16">
    <source>
        <dbReference type="ARBA" id="ARBA00023125"/>
    </source>
</evidence>
<dbReference type="FunFam" id="3.40.50.10090:FF:000011">
    <property type="entry name" value="Uroporphyrinogen-III synthase (UroS), putative"/>
    <property type="match status" value="1"/>
</dbReference>
<dbReference type="GO" id="GO:0006782">
    <property type="term" value="P:protoporphyrinogen IX biosynthetic process"/>
    <property type="evidence" value="ECO:0007669"/>
    <property type="project" value="UniProtKB-UniPathway"/>
</dbReference>
<evidence type="ECO:0000256" key="23">
    <source>
        <dbReference type="ARBA" id="ARBA00045008"/>
    </source>
</evidence>
<evidence type="ECO:0000256" key="24">
    <source>
        <dbReference type="ARBA" id="ARBA00045702"/>
    </source>
</evidence>
<comment type="similarity">
    <text evidence="4">Belongs to the MYST (SAS/MOZ) family.</text>
</comment>
<dbReference type="GO" id="GO:0004402">
    <property type="term" value="F:histone acetyltransferase activity"/>
    <property type="evidence" value="ECO:0007669"/>
    <property type="project" value="InterPro"/>
</dbReference>
<dbReference type="Pfam" id="PF01853">
    <property type="entry name" value="MOZ_SAS"/>
    <property type="match status" value="1"/>
</dbReference>
<dbReference type="InterPro" id="IPR036388">
    <property type="entry name" value="WH-like_DNA-bd_sf"/>
</dbReference>
<keyword evidence="31" id="KW-0456">Lyase</keyword>
<dbReference type="Proteomes" id="UP000249619">
    <property type="component" value="Unassembled WGS sequence"/>
</dbReference>
<dbReference type="Pfam" id="PF06733">
    <property type="entry name" value="DEAD_2"/>
    <property type="match status" value="1"/>
</dbReference>
<feature type="compositionally biased region" description="Polar residues" evidence="28">
    <location>
        <begin position="782"/>
        <end position="798"/>
    </location>
</feature>
<dbReference type="EC" id="2.3.1.48" evidence="5"/>
<dbReference type="FunFam" id="3.40.50.300:FF:005590">
    <property type="entry name" value="Uncharacterized protein"/>
    <property type="match status" value="1"/>
</dbReference>
<evidence type="ECO:0000256" key="17">
    <source>
        <dbReference type="ARBA" id="ARBA00023235"/>
    </source>
</evidence>
<evidence type="ECO:0000259" key="29">
    <source>
        <dbReference type="PROSITE" id="PS51193"/>
    </source>
</evidence>
<dbReference type="InterPro" id="IPR010614">
    <property type="entry name" value="RAD3-like_helicase_DEAD"/>
</dbReference>
<comment type="caution">
    <text evidence="31">The sequence shown here is derived from an EMBL/GenBank/DDBJ whole genome shotgun (WGS) entry which is preliminary data.</text>
</comment>
<dbReference type="InterPro" id="IPR006555">
    <property type="entry name" value="ATP-dep_Helicase_C"/>
</dbReference>
<reference evidence="32" key="1">
    <citation type="submission" date="2018-05" db="EMBL/GenBank/DDBJ databases">
        <title>Draft genome sequence of Stemphylium lycopersici strain CIDEFI 213.</title>
        <authorList>
            <person name="Medina R."/>
            <person name="Franco M.E.E."/>
            <person name="Lucentini C.G."/>
            <person name="Saparrat M.C.N."/>
            <person name="Balatti P.A."/>
        </authorList>
    </citation>
    <scope>NUCLEOTIDE SEQUENCE [LARGE SCALE GENOMIC DNA]</scope>
    <source>
        <strain evidence="32">CIDEFI 213</strain>
    </source>
</reference>
<keyword evidence="9" id="KW-0547">Nucleotide-binding</keyword>
<dbReference type="GO" id="GO:0051536">
    <property type="term" value="F:iron-sulfur cluster binding"/>
    <property type="evidence" value="ECO:0007669"/>
    <property type="project" value="UniProtKB-KW"/>
</dbReference>
<dbReference type="PANTHER" id="PTHR11472:SF41">
    <property type="entry name" value="ATP-DEPENDENT DNA HELICASE DDX11-RELATED"/>
    <property type="match status" value="1"/>
</dbReference>
<evidence type="ECO:0000256" key="15">
    <source>
        <dbReference type="ARBA" id="ARBA00023014"/>
    </source>
</evidence>
<feature type="active site" description="Proton donor/acceptor" evidence="27">
    <location>
        <position position="998"/>
    </location>
</feature>
<dbReference type="GO" id="GO:0004852">
    <property type="term" value="F:uroporphyrinogen-III synthase activity"/>
    <property type="evidence" value="ECO:0007669"/>
    <property type="project" value="InterPro"/>
</dbReference>
<keyword evidence="16" id="KW-0238">DNA-binding</keyword>
<feature type="domain" description="MYST-type HAT" evidence="30">
    <location>
        <begin position="799"/>
        <end position="1078"/>
    </location>
</feature>
<evidence type="ECO:0000256" key="6">
    <source>
        <dbReference type="ARBA" id="ARBA00016387"/>
    </source>
</evidence>
<dbReference type="InterPro" id="IPR013020">
    <property type="entry name" value="Rad3/Chl1-like"/>
</dbReference>
<evidence type="ECO:0000256" key="12">
    <source>
        <dbReference type="ARBA" id="ARBA00022840"/>
    </source>
</evidence>